<evidence type="ECO:0000313" key="2">
    <source>
        <dbReference type="Proteomes" id="UP000215902"/>
    </source>
</evidence>
<name>A0A267GTN4_9PLAT</name>
<keyword evidence="2" id="KW-1185">Reference proteome</keyword>
<dbReference type="AlphaFoldDB" id="A0A267GTN4"/>
<reference evidence="1 2" key="1">
    <citation type="submission" date="2017-06" db="EMBL/GenBank/DDBJ databases">
        <title>A platform for efficient transgenesis in Macrostomum lignano, a flatworm model organism for stem cell research.</title>
        <authorList>
            <person name="Berezikov E."/>
        </authorList>
    </citation>
    <scope>NUCLEOTIDE SEQUENCE [LARGE SCALE GENOMIC DNA]</scope>
    <source>
        <strain evidence="1">DV1</strain>
        <tissue evidence="1">Whole organism</tissue>
    </source>
</reference>
<proteinExistence type="predicted"/>
<organism evidence="1 2">
    <name type="scientific">Macrostomum lignano</name>
    <dbReference type="NCBI Taxonomy" id="282301"/>
    <lineage>
        <taxon>Eukaryota</taxon>
        <taxon>Metazoa</taxon>
        <taxon>Spiralia</taxon>
        <taxon>Lophotrochozoa</taxon>
        <taxon>Platyhelminthes</taxon>
        <taxon>Rhabditophora</taxon>
        <taxon>Macrostomorpha</taxon>
        <taxon>Macrostomida</taxon>
        <taxon>Macrostomidae</taxon>
        <taxon>Macrostomum</taxon>
    </lineage>
</organism>
<accession>A0A267GTN4</accession>
<gene>
    <name evidence="1" type="ORF">BOX15_Mlig026894g2</name>
</gene>
<dbReference type="EMBL" id="NIVC01000152">
    <property type="protein sequence ID" value="PAA89383.1"/>
    <property type="molecule type" value="Genomic_DNA"/>
</dbReference>
<comment type="caution">
    <text evidence="1">The sequence shown here is derived from an EMBL/GenBank/DDBJ whole genome shotgun (WGS) entry which is preliminary data.</text>
</comment>
<sequence>MFLRSLPSQSLWPSQGLCVIKSSRFSVGSARNCGLERGLFSSQCQEKLDELICHQIFLENFTEV</sequence>
<dbReference type="Proteomes" id="UP000215902">
    <property type="component" value="Unassembled WGS sequence"/>
</dbReference>
<protein>
    <submittedName>
        <fullName evidence="1">Uncharacterized protein</fullName>
    </submittedName>
</protein>
<evidence type="ECO:0000313" key="1">
    <source>
        <dbReference type="EMBL" id="PAA89383.1"/>
    </source>
</evidence>